<evidence type="ECO:0000256" key="3">
    <source>
        <dbReference type="ARBA" id="ARBA00005466"/>
    </source>
</evidence>
<dbReference type="InterPro" id="IPR016167">
    <property type="entry name" value="FAD-bd_PCMH_sub1"/>
</dbReference>
<proteinExistence type="inferred from homology"/>
<evidence type="ECO:0000256" key="6">
    <source>
        <dbReference type="ARBA" id="ARBA00022729"/>
    </source>
</evidence>
<dbReference type="PANTHER" id="PTHR32448">
    <property type="entry name" value="OS08G0158400 PROTEIN"/>
    <property type="match status" value="1"/>
</dbReference>
<sequence>MRTSNVNFPTSYFLCYCFLFFSSVSWRNIWAESGSQEERFLQCLHDYHQSNTKLVFTPNDSSYNSIFLSSVQNLRLRSPLEQKPLVIVTPINYLQVQSVVTCAKVNKMRVRTRGGGHDYEGLSSISYYKNSPFVLIDLKKLRSISINTKAKTAWVEGGGTLGQLYYKISQKSQNLGFPAGLCPTVGVGGHLSAGGEGTLSRKYGIAADHIIDAKVVNANGEILDRKSMREDLFWAIRGGGGASFGVILAYKISLVHVPSVVTVFTVNKTLEQNATKLVHLWQTIAPKLNRDLFIRIRVDPGTTKNGKTTVEIKFNSIFLGRADKLLLVMKESFPELGLKRSDCKEMTWIESALYFSDLPSGSTVKDLARTTPYPNDYYKAKSDYVIEPIPEAAFEGLWKRFMASPAPRPQLIFAPYGGRMAEISESEIPFPHRAGNLFQIQYLVSWDAEENADSHNHIDWIREAYEYMASFVSKSPRLAYYNYRDLDLGFNEEENISFEDSAWGFKYFKNNFYRLARDKAAVDPTNFFRYELSIPPLES</sequence>
<evidence type="ECO:0000256" key="8">
    <source>
        <dbReference type="ARBA" id="ARBA00023180"/>
    </source>
</evidence>
<keyword evidence="6" id="KW-0732">Signal</keyword>
<dbReference type="InterPro" id="IPR012951">
    <property type="entry name" value="BBE"/>
</dbReference>
<comment type="cofactor">
    <cofactor evidence="1">
        <name>FAD</name>
        <dbReference type="ChEBI" id="CHEBI:57692"/>
    </cofactor>
</comment>
<keyword evidence="5" id="KW-0285">Flavoprotein</keyword>
<evidence type="ECO:0000313" key="10">
    <source>
        <dbReference type="EMBL" id="CAI9116991.1"/>
    </source>
</evidence>
<evidence type="ECO:0000256" key="1">
    <source>
        <dbReference type="ARBA" id="ARBA00001974"/>
    </source>
</evidence>
<evidence type="ECO:0000256" key="7">
    <source>
        <dbReference type="ARBA" id="ARBA00022827"/>
    </source>
</evidence>
<organism evidence="10 11">
    <name type="scientific">Oldenlandia corymbosa var. corymbosa</name>
    <dbReference type="NCBI Taxonomy" id="529605"/>
    <lineage>
        <taxon>Eukaryota</taxon>
        <taxon>Viridiplantae</taxon>
        <taxon>Streptophyta</taxon>
        <taxon>Embryophyta</taxon>
        <taxon>Tracheophyta</taxon>
        <taxon>Spermatophyta</taxon>
        <taxon>Magnoliopsida</taxon>
        <taxon>eudicotyledons</taxon>
        <taxon>Gunneridae</taxon>
        <taxon>Pentapetalae</taxon>
        <taxon>asterids</taxon>
        <taxon>lamiids</taxon>
        <taxon>Gentianales</taxon>
        <taxon>Rubiaceae</taxon>
        <taxon>Rubioideae</taxon>
        <taxon>Spermacoceae</taxon>
        <taxon>Hedyotis-Oldenlandia complex</taxon>
        <taxon>Oldenlandia</taxon>
    </lineage>
</organism>
<dbReference type="Gene3D" id="3.30.465.10">
    <property type="match status" value="1"/>
</dbReference>
<dbReference type="EMBL" id="OX459125">
    <property type="protein sequence ID" value="CAI9116991.1"/>
    <property type="molecule type" value="Genomic_DNA"/>
</dbReference>
<comment type="similarity">
    <text evidence="3">Belongs to the oxygen-dependent FAD-linked oxidoreductase family.</text>
</comment>
<name>A0AAV1EB98_OLDCO</name>
<evidence type="ECO:0000256" key="5">
    <source>
        <dbReference type="ARBA" id="ARBA00022630"/>
    </source>
</evidence>
<dbReference type="InterPro" id="IPR006094">
    <property type="entry name" value="Oxid_FAD_bind_N"/>
</dbReference>
<dbReference type="Proteomes" id="UP001161247">
    <property type="component" value="Chromosome 8"/>
</dbReference>
<keyword evidence="4" id="KW-0017">Alkaloid metabolism</keyword>
<keyword evidence="7" id="KW-0274">FAD</keyword>
<evidence type="ECO:0000256" key="2">
    <source>
        <dbReference type="ARBA" id="ARBA00004913"/>
    </source>
</evidence>
<accession>A0AAV1EB98</accession>
<evidence type="ECO:0000259" key="9">
    <source>
        <dbReference type="PROSITE" id="PS51387"/>
    </source>
</evidence>
<dbReference type="Pfam" id="PF08031">
    <property type="entry name" value="BBE"/>
    <property type="match status" value="1"/>
</dbReference>
<protein>
    <submittedName>
        <fullName evidence="10">OLC1v1018299C1</fullName>
    </submittedName>
</protein>
<evidence type="ECO:0000256" key="4">
    <source>
        <dbReference type="ARBA" id="ARBA00022589"/>
    </source>
</evidence>
<comment type="pathway">
    <text evidence="2">Alkaloid biosynthesis.</text>
</comment>
<dbReference type="InterPro" id="IPR016169">
    <property type="entry name" value="FAD-bd_PCMH_sub2"/>
</dbReference>
<dbReference type="SUPFAM" id="SSF56176">
    <property type="entry name" value="FAD-binding/transporter-associated domain-like"/>
    <property type="match status" value="1"/>
</dbReference>
<dbReference type="PROSITE" id="PS51387">
    <property type="entry name" value="FAD_PCMH"/>
    <property type="match status" value="1"/>
</dbReference>
<dbReference type="InterPro" id="IPR036318">
    <property type="entry name" value="FAD-bd_PCMH-like_sf"/>
</dbReference>
<dbReference type="GO" id="GO:0016491">
    <property type="term" value="F:oxidoreductase activity"/>
    <property type="evidence" value="ECO:0007669"/>
    <property type="project" value="InterPro"/>
</dbReference>
<dbReference type="GO" id="GO:0071949">
    <property type="term" value="F:FAD binding"/>
    <property type="evidence" value="ECO:0007669"/>
    <property type="project" value="InterPro"/>
</dbReference>
<keyword evidence="11" id="KW-1185">Reference proteome</keyword>
<dbReference type="AlphaFoldDB" id="A0AAV1EB98"/>
<gene>
    <name evidence="10" type="ORF">OLC1_LOCUS23139</name>
</gene>
<feature type="domain" description="FAD-binding PCMH-type" evidence="9">
    <location>
        <begin position="80"/>
        <end position="257"/>
    </location>
</feature>
<dbReference type="Pfam" id="PF01565">
    <property type="entry name" value="FAD_binding_4"/>
    <property type="match status" value="1"/>
</dbReference>
<keyword evidence="8" id="KW-0325">Glycoprotein</keyword>
<evidence type="ECO:0000313" key="11">
    <source>
        <dbReference type="Proteomes" id="UP001161247"/>
    </source>
</evidence>
<reference evidence="10" key="1">
    <citation type="submission" date="2023-03" db="EMBL/GenBank/DDBJ databases">
        <authorList>
            <person name="Julca I."/>
        </authorList>
    </citation>
    <scope>NUCLEOTIDE SEQUENCE</scope>
</reference>
<dbReference type="Gene3D" id="3.40.462.20">
    <property type="match status" value="1"/>
</dbReference>
<dbReference type="Gene3D" id="3.30.43.10">
    <property type="entry name" value="Uridine Diphospho-n-acetylenolpyruvylglucosamine Reductase, domain 2"/>
    <property type="match status" value="1"/>
</dbReference>
<dbReference type="InterPro" id="IPR016166">
    <property type="entry name" value="FAD-bd_PCMH"/>
</dbReference>